<dbReference type="GO" id="GO:0032456">
    <property type="term" value="P:endocytic recycling"/>
    <property type="evidence" value="ECO:0007669"/>
    <property type="project" value="TreeGrafter"/>
</dbReference>
<keyword evidence="7" id="KW-0472">Membrane</keyword>
<proteinExistence type="inferred from homology"/>
<dbReference type="Pfam" id="PF00787">
    <property type="entry name" value="PX"/>
    <property type="match status" value="1"/>
</dbReference>
<dbReference type="PANTHER" id="PTHR45949:SF2">
    <property type="entry name" value="SORTING NEXIN-4"/>
    <property type="match status" value="1"/>
</dbReference>
<evidence type="ECO:0000256" key="1">
    <source>
        <dbReference type="ARBA" id="ARBA00004170"/>
    </source>
</evidence>
<dbReference type="GO" id="GO:0015031">
    <property type="term" value="P:protein transport"/>
    <property type="evidence" value="ECO:0007669"/>
    <property type="project" value="TreeGrafter"/>
</dbReference>
<dbReference type="Proteomes" id="UP000653454">
    <property type="component" value="Unassembled WGS sequence"/>
</dbReference>
<dbReference type="GO" id="GO:0000422">
    <property type="term" value="P:autophagy of mitochondrion"/>
    <property type="evidence" value="ECO:0007669"/>
    <property type="project" value="TreeGrafter"/>
</dbReference>
<dbReference type="GO" id="GO:0000407">
    <property type="term" value="C:phagophore assembly site"/>
    <property type="evidence" value="ECO:0007669"/>
    <property type="project" value="TreeGrafter"/>
</dbReference>
<comment type="subcellular location">
    <subcellularLocation>
        <location evidence="2">Cytoplasm</location>
    </subcellularLocation>
    <subcellularLocation>
        <location evidence="1">Membrane</location>
        <topology evidence="1">Peripheral membrane protein</topology>
    </subcellularLocation>
</comment>
<dbReference type="AlphaFoldDB" id="A0A8S4DXT9"/>
<evidence type="ECO:0000313" key="11">
    <source>
        <dbReference type="Proteomes" id="UP000653454"/>
    </source>
</evidence>
<dbReference type="SUPFAM" id="SSF64268">
    <property type="entry name" value="PX domain"/>
    <property type="match status" value="1"/>
</dbReference>
<evidence type="ECO:0000256" key="5">
    <source>
        <dbReference type="ARBA" id="ARBA00022490"/>
    </source>
</evidence>
<keyword evidence="4" id="KW-0813">Transport</keyword>
<evidence type="ECO:0000256" key="2">
    <source>
        <dbReference type="ARBA" id="ARBA00004496"/>
    </source>
</evidence>
<reference evidence="10" key="1">
    <citation type="submission" date="2020-11" db="EMBL/GenBank/DDBJ databases">
        <authorList>
            <person name="Whiteford S."/>
        </authorList>
    </citation>
    <scope>NUCLEOTIDE SEQUENCE</scope>
</reference>
<dbReference type="GO" id="GO:0061709">
    <property type="term" value="P:reticulophagy"/>
    <property type="evidence" value="ECO:0007669"/>
    <property type="project" value="TreeGrafter"/>
</dbReference>
<dbReference type="PANTHER" id="PTHR45949">
    <property type="entry name" value="SORTING NEXIN-4"/>
    <property type="match status" value="1"/>
</dbReference>
<comment type="similarity">
    <text evidence="3">Belongs to the sorting nexin family.</text>
</comment>
<evidence type="ECO:0000256" key="3">
    <source>
        <dbReference type="ARBA" id="ARBA00010883"/>
    </source>
</evidence>
<sequence length="421" mass="45415">MSLYLPTKSNTSTSPCCLPPVAPPAPPPPPPAALGAPAARQILARLRADAGARTARLLRIISLSDASPRPRPLPPLHSARQQLDRYSRGFVQTRALALHAFLECVLKKHPVTIYLLNPTRPRGASPLCPPPPPAALGAPAARQILARLRAGARARTARLLSVLKNHPVTIYPLNPTQARPRGASHLWLAPPPPPPAALGVPAARQILARLRTDARARTTRLLSFLKKHPVTIYLLNPTRPRPRGASPVWPPRRPLPLPPLHSARQQLDRYSRGFVQARALALHAFLDRVAKHPILTHSEDFRIFLTTPDEEIDKVFKSENSAMNLWGLSAALWDSGSSEAKPVNGARVKDPEFSAASDYLQSLQHKLTALCALTTKLYKGSAALATEYKGMTNACSTWASSERSSVSLALTSAARGAGGAA</sequence>
<feature type="region of interest" description="Disordered" evidence="8">
    <location>
        <begin position="1"/>
        <end position="35"/>
    </location>
</feature>
<dbReference type="GO" id="GO:0016020">
    <property type="term" value="C:membrane"/>
    <property type="evidence" value="ECO:0007669"/>
    <property type="project" value="UniProtKB-SubCell"/>
</dbReference>
<feature type="compositionally biased region" description="Pro residues" evidence="8">
    <location>
        <begin position="17"/>
        <end position="32"/>
    </location>
</feature>
<dbReference type="InterPro" id="IPR036871">
    <property type="entry name" value="PX_dom_sf"/>
</dbReference>
<keyword evidence="5" id="KW-0963">Cytoplasm</keyword>
<evidence type="ECO:0000256" key="6">
    <source>
        <dbReference type="ARBA" id="ARBA00023121"/>
    </source>
</evidence>
<evidence type="ECO:0000256" key="7">
    <source>
        <dbReference type="ARBA" id="ARBA00023136"/>
    </source>
</evidence>
<dbReference type="EMBL" id="CAJHNJ030000009">
    <property type="protein sequence ID" value="CAG9106537.1"/>
    <property type="molecule type" value="Genomic_DNA"/>
</dbReference>
<comment type="caution">
    <text evidence="10">The sequence shown here is derived from an EMBL/GenBank/DDBJ whole genome shotgun (WGS) entry which is preliminary data.</text>
</comment>
<evidence type="ECO:0000256" key="4">
    <source>
        <dbReference type="ARBA" id="ARBA00022448"/>
    </source>
</evidence>
<organism evidence="10 11">
    <name type="scientific">Plutella xylostella</name>
    <name type="common">Diamondback moth</name>
    <name type="synonym">Plutella maculipennis</name>
    <dbReference type="NCBI Taxonomy" id="51655"/>
    <lineage>
        <taxon>Eukaryota</taxon>
        <taxon>Metazoa</taxon>
        <taxon>Ecdysozoa</taxon>
        <taxon>Arthropoda</taxon>
        <taxon>Hexapoda</taxon>
        <taxon>Insecta</taxon>
        <taxon>Pterygota</taxon>
        <taxon>Neoptera</taxon>
        <taxon>Endopterygota</taxon>
        <taxon>Lepidoptera</taxon>
        <taxon>Glossata</taxon>
        <taxon>Ditrysia</taxon>
        <taxon>Yponomeutoidea</taxon>
        <taxon>Plutellidae</taxon>
        <taxon>Plutella</taxon>
    </lineage>
</organism>
<keyword evidence="11" id="KW-1185">Reference proteome</keyword>
<gene>
    <name evidence="10" type="ORF">PLXY2_LOCUS3687</name>
</gene>
<name>A0A8S4DXT9_PLUXY</name>
<protein>
    <submittedName>
        <fullName evidence="10">(diamondback moth) hypothetical protein</fullName>
    </submittedName>
</protein>
<dbReference type="Gene3D" id="3.30.1520.10">
    <property type="entry name" value="Phox-like domain"/>
    <property type="match status" value="1"/>
</dbReference>
<dbReference type="GO" id="GO:0034727">
    <property type="term" value="P:piecemeal microautophagy of the nucleus"/>
    <property type="evidence" value="ECO:0007669"/>
    <property type="project" value="TreeGrafter"/>
</dbReference>
<evidence type="ECO:0000259" key="9">
    <source>
        <dbReference type="Pfam" id="PF00787"/>
    </source>
</evidence>
<dbReference type="InterPro" id="IPR001683">
    <property type="entry name" value="PX_dom"/>
</dbReference>
<evidence type="ECO:0000313" key="10">
    <source>
        <dbReference type="EMBL" id="CAG9106537.1"/>
    </source>
</evidence>
<dbReference type="GO" id="GO:0005769">
    <property type="term" value="C:early endosome"/>
    <property type="evidence" value="ECO:0007669"/>
    <property type="project" value="TreeGrafter"/>
</dbReference>
<accession>A0A8S4DXT9</accession>
<evidence type="ECO:0000256" key="8">
    <source>
        <dbReference type="SAM" id="MobiDB-lite"/>
    </source>
</evidence>
<feature type="domain" description="PX" evidence="9">
    <location>
        <begin position="255"/>
        <end position="307"/>
    </location>
</feature>
<keyword evidence="6" id="KW-0446">Lipid-binding</keyword>
<dbReference type="GO" id="GO:0035091">
    <property type="term" value="F:phosphatidylinositol binding"/>
    <property type="evidence" value="ECO:0007669"/>
    <property type="project" value="InterPro"/>
</dbReference>